<gene>
    <name evidence="3" type="primary">Necator_chrIV.g15139</name>
    <name evidence="3" type="ORF">RB195_001844</name>
</gene>
<dbReference type="EMBL" id="JAVFWL010000004">
    <property type="protein sequence ID" value="KAK6749479.1"/>
    <property type="molecule type" value="Genomic_DNA"/>
</dbReference>
<organism evidence="3 4">
    <name type="scientific">Necator americanus</name>
    <name type="common">Human hookworm</name>
    <dbReference type="NCBI Taxonomy" id="51031"/>
    <lineage>
        <taxon>Eukaryota</taxon>
        <taxon>Metazoa</taxon>
        <taxon>Ecdysozoa</taxon>
        <taxon>Nematoda</taxon>
        <taxon>Chromadorea</taxon>
        <taxon>Rhabditida</taxon>
        <taxon>Rhabditina</taxon>
        <taxon>Rhabditomorpha</taxon>
        <taxon>Strongyloidea</taxon>
        <taxon>Ancylostomatidae</taxon>
        <taxon>Bunostominae</taxon>
        <taxon>Necator</taxon>
    </lineage>
</organism>
<dbReference type="CDD" id="cd10442">
    <property type="entry name" value="GIY-YIG_PLEs"/>
    <property type="match status" value="1"/>
</dbReference>
<dbReference type="Proteomes" id="UP001303046">
    <property type="component" value="Unassembled WGS sequence"/>
</dbReference>
<reference evidence="3 4" key="1">
    <citation type="submission" date="2023-08" db="EMBL/GenBank/DDBJ databases">
        <title>A Necator americanus chromosomal reference genome.</title>
        <authorList>
            <person name="Ilik V."/>
            <person name="Petrzelkova K.J."/>
            <person name="Pardy F."/>
            <person name="Fuh T."/>
            <person name="Niatou-Singa F.S."/>
            <person name="Gouil Q."/>
            <person name="Baker L."/>
            <person name="Ritchie M.E."/>
            <person name="Jex A.R."/>
            <person name="Gazzola D."/>
            <person name="Li H."/>
            <person name="Toshio Fujiwara R."/>
            <person name="Zhan B."/>
            <person name="Aroian R.V."/>
            <person name="Pafco B."/>
            <person name="Schwarz E.M."/>
        </authorList>
    </citation>
    <scope>NUCLEOTIDE SEQUENCE [LARGE SCALE GENOMIC DNA]</scope>
    <source>
        <strain evidence="3 4">Aroian</strain>
        <tissue evidence="3">Whole animal</tissue>
    </source>
</reference>
<feature type="region of interest" description="Disordered" evidence="1">
    <location>
        <begin position="1"/>
        <end position="46"/>
    </location>
</feature>
<protein>
    <recommendedName>
        <fullName evidence="2">GIY-YIG domain-containing protein</fullName>
    </recommendedName>
</protein>
<dbReference type="Gene3D" id="3.40.1440.10">
    <property type="entry name" value="GIY-YIG endonuclease"/>
    <property type="match status" value="1"/>
</dbReference>
<comment type="caution">
    <text evidence="3">The sequence shown here is derived from an EMBL/GenBank/DDBJ whole genome shotgun (WGS) entry which is preliminary data.</text>
</comment>
<proteinExistence type="predicted"/>
<sequence>MVKTATAMCTGDREREESLKLASSTASSNGYSRSKSNTQSRTTHKTVKIPREGRIPLCIPFVSDFLTAAINRTLLRAQLEDDVVLVNIPNDSIKRQLVRNRFYDRQCVSECCVGCPFGKTGDCTNIRVIYQIECLTCNAIYIGETGRMLNVRIKEHLAGKRRGSSMTPLGSHKNDKHDGNEFEVKCTILAHEKEISARKVLEVFWIFVRNPSMNDKNECLSTTNEFLPFVTICEL</sequence>
<dbReference type="Pfam" id="PF01541">
    <property type="entry name" value="GIY-YIG"/>
    <property type="match status" value="1"/>
</dbReference>
<accession>A0ABR1DG66</accession>
<dbReference type="InterPro" id="IPR035901">
    <property type="entry name" value="GIY-YIG_endonuc_sf"/>
</dbReference>
<dbReference type="InterPro" id="IPR000305">
    <property type="entry name" value="GIY-YIG_endonuc"/>
</dbReference>
<feature type="domain" description="GIY-YIG" evidence="2">
    <location>
        <begin position="128"/>
        <end position="195"/>
    </location>
</feature>
<evidence type="ECO:0000259" key="2">
    <source>
        <dbReference type="Pfam" id="PF01541"/>
    </source>
</evidence>
<evidence type="ECO:0000313" key="3">
    <source>
        <dbReference type="EMBL" id="KAK6749479.1"/>
    </source>
</evidence>
<name>A0ABR1DG66_NECAM</name>
<keyword evidence="4" id="KW-1185">Reference proteome</keyword>
<evidence type="ECO:0000313" key="4">
    <source>
        <dbReference type="Proteomes" id="UP001303046"/>
    </source>
</evidence>
<evidence type="ECO:0000256" key="1">
    <source>
        <dbReference type="SAM" id="MobiDB-lite"/>
    </source>
</evidence>
<feature type="compositionally biased region" description="Polar residues" evidence="1">
    <location>
        <begin position="21"/>
        <end position="41"/>
    </location>
</feature>